<dbReference type="PROSITE" id="PS51257">
    <property type="entry name" value="PROKAR_LIPOPROTEIN"/>
    <property type="match status" value="1"/>
</dbReference>
<feature type="compositionally biased region" description="Basic and acidic residues" evidence="1">
    <location>
        <begin position="168"/>
        <end position="181"/>
    </location>
</feature>
<organism evidence="3 4">
    <name type="scientific">Nostoc commune NIES-4072</name>
    <dbReference type="NCBI Taxonomy" id="2005467"/>
    <lineage>
        <taxon>Bacteria</taxon>
        <taxon>Bacillati</taxon>
        <taxon>Cyanobacteriota</taxon>
        <taxon>Cyanophyceae</taxon>
        <taxon>Nostocales</taxon>
        <taxon>Nostocaceae</taxon>
        <taxon>Nostoc</taxon>
    </lineage>
</organism>
<evidence type="ECO:0000256" key="1">
    <source>
        <dbReference type="SAM" id="MobiDB-lite"/>
    </source>
</evidence>
<comment type="caution">
    <text evidence="3">The sequence shown here is derived from an EMBL/GenBank/DDBJ whole genome shotgun (WGS) entry which is preliminary data.</text>
</comment>
<feature type="region of interest" description="Disordered" evidence="1">
    <location>
        <begin position="162"/>
        <end position="189"/>
    </location>
</feature>
<dbReference type="Pfam" id="PF20363">
    <property type="entry name" value="DUF6658"/>
    <property type="match status" value="1"/>
</dbReference>
<accession>A0A2R5FVL6</accession>
<evidence type="ECO:0000256" key="2">
    <source>
        <dbReference type="SAM" id="SignalP"/>
    </source>
</evidence>
<feature type="region of interest" description="Disordered" evidence="1">
    <location>
        <begin position="37"/>
        <end position="92"/>
    </location>
</feature>
<dbReference type="Proteomes" id="UP000245124">
    <property type="component" value="Unassembled WGS sequence"/>
</dbReference>
<protein>
    <submittedName>
        <fullName evidence="3">Uncharacterized protein</fullName>
    </submittedName>
</protein>
<proteinExistence type="predicted"/>
<keyword evidence="4" id="KW-1185">Reference proteome</keyword>
<feature type="compositionally biased region" description="Low complexity" evidence="1">
    <location>
        <begin position="37"/>
        <end position="49"/>
    </location>
</feature>
<name>A0A2R5FVL6_NOSCO</name>
<evidence type="ECO:0000313" key="4">
    <source>
        <dbReference type="Proteomes" id="UP000245124"/>
    </source>
</evidence>
<feature type="chain" id="PRO_5015345580" evidence="2">
    <location>
        <begin position="38"/>
        <end position="189"/>
    </location>
</feature>
<dbReference type="InterPro" id="IPR046599">
    <property type="entry name" value="DUF6658"/>
</dbReference>
<gene>
    <name evidence="3" type="ORF">NIES4072_57750</name>
</gene>
<dbReference type="RefSeq" id="WP_109011868.1">
    <property type="nucleotide sequence ID" value="NZ_BDUD01000001.1"/>
</dbReference>
<sequence length="189" mass="20430">MNAVRLFLKKIRLRQIVTIFLAGLLLIVSTACSGANAQGANPQNPAVQAGGANNPYKNGGDNYTNNRLSTDPKIANPKANKGRDQASLQPSSELLIATTDRESKILYPGAETPAGRIEKEAELPIITDKDFREAEPGGLIQDEPKVGNRIQDRIETVKENVEEASSFLKDKGDEAAARPELQRNPAVGR</sequence>
<dbReference type="OrthoDB" id="461913at2"/>
<keyword evidence="2" id="KW-0732">Signal</keyword>
<reference evidence="3 4" key="1">
    <citation type="submission" date="2017-06" db="EMBL/GenBank/DDBJ databases">
        <title>Genome sequencing of cyanobaciteial culture collection at National Institute for Environmental Studies (NIES).</title>
        <authorList>
            <person name="Hirose Y."/>
            <person name="Shimura Y."/>
            <person name="Fujisawa T."/>
            <person name="Nakamura Y."/>
            <person name="Kawachi M."/>
        </authorList>
    </citation>
    <scope>NUCLEOTIDE SEQUENCE [LARGE SCALE GENOMIC DNA]</scope>
    <source>
        <strain evidence="3 4">NIES-4072</strain>
    </source>
</reference>
<evidence type="ECO:0000313" key="3">
    <source>
        <dbReference type="EMBL" id="GBG22069.1"/>
    </source>
</evidence>
<dbReference type="AlphaFoldDB" id="A0A2R5FVL6"/>
<feature type="signal peptide" evidence="2">
    <location>
        <begin position="1"/>
        <end position="37"/>
    </location>
</feature>
<dbReference type="EMBL" id="BDUD01000001">
    <property type="protein sequence ID" value="GBG22069.1"/>
    <property type="molecule type" value="Genomic_DNA"/>
</dbReference>